<feature type="transmembrane region" description="Helical" evidence="9">
    <location>
        <begin position="78"/>
        <end position="97"/>
    </location>
</feature>
<dbReference type="InterPro" id="IPR004638">
    <property type="entry name" value="EmrB-like"/>
</dbReference>
<protein>
    <submittedName>
        <fullName evidence="11">Drug resistance transporter, EmrB/QacA subfamily</fullName>
    </submittedName>
</protein>
<feature type="transmembrane region" description="Helical" evidence="9">
    <location>
        <begin position="51"/>
        <end position="71"/>
    </location>
</feature>
<sequence>MNTAAPHVNKKILMPVLLLGSFLSILNQTILNVALPDLMKEFAISATTVQWLITGFMLVNGILVPITAFLMQRFTTRQLFISSMLLLLAGTFINAVAPSFPFLLTGRLIQAAGAGIIMPLLMMVVMVVFPKEGRGAAMGLIGLAMIVAPAIGPTLAGLVIEHFSWRWIFIGMLPLVAIVIPLALKYMVNVSETSKPKLDLVSIVYSTLGFGGLLFGFSNAGNKGWGSAEVLVCLIVGGIFLLMFCWRQLTSSAPLMDLRVFKEKMFSVTTIISIMIMMVMYADMILLPLYLQNSRGFSVLDTGLLLLPGALINALLSPVSGRLLDKFGIKPIVIIGLLFTIPAIWGVTHLTETTSYTYLVFRTIVLRIGLSFLTMPLNTAGLNALPKQLNAHGSAVTNTVRQVAGAIGTALVVTIYTTRTKSHAAELMQSGQSLSTAQLKEMSTILGTNDAYLCMGILSIVILAVTIFMPNRRGEAKPKGFRGTQETAQSSAEEV</sequence>
<evidence type="ECO:0000256" key="8">
    <source>
        <dbReference type="SAM" id="MobiDB-lite"/>
    </source>
</evidence>
<feature type="transmembrane region" description="Helical" evidence="9">
    <location>
        <begin position="450"/>
        <end position="469"/>
    </location>
</feature>
<dbReference type="InterPro" id="IPR020846">
    <property type="entry name" value="MFS_dom"/>
</dbReference>
<evidence type="ECO:0000256" key="4">
    <source>
        <dbReference type="ARBA" id="ARBA00022475"/>
    </source>
</evidence>
<evidence type="ECO:0000259" key="10">
    <source>
        <dbReference type="PROSITE" id="PS50850"/>
    </source>
</evidence>
<evidence type="ECO:0000256" key="9">
    <source>
        <dbReference type="SAM" id="Phobius"/>
    </source>
</evidence>
<evidence type="ECO:0000256" key="5">
    <source>
        <dbReference type="ARBA" id="ARBA00022692"/>
    </source>
</evidence>
<name>A0ABY1M1R9_9BACL</name>
<evidence type="ECO:0000256" key="1">
    <source>
        <dbReference type="ARBA" id="ARBA00004651"/>
    </source>
</evidence>
<feature type="transmembrane region" description="Helical" evidence="9">
    <location>
        <begin position="399"/>
        <end position="418"/>
    </location>
</feature>
<dbReference type="EMBL" id="FXAE01000050">
    <property type="protein sequence ID" value="SMF56017.1"/>
    <property type="molecule type" value="Genomic_DNA"/>
</dbReference>
<dbReference type="InterPro" id="IPR011701">
    <property type="entry name" value="MFS"/>
</dbReference>
<dbReference type="PROSITE" id="PS50850">
    <property type="entry name" value="MFS"/>
    <property type="match status" value="1"/>
</dbReference>
<keyword evidence="6 9" id="KW-1133">Transmembrane helix</keyword>
<dbReference type="NCBIfam" id="TIGR00711">
    <property type="entry name" value="efflux_EmrB"/>
    <property type="match status" value="1"/>
</dbReference>
<feature type="region of interest" description="Disordered" evidence="8">
    <location>
        <begin position="475"/>
        <end position="495"/>
    </location>
</feature>
<feature type="transmembrane region" description="Helical" evidence="9">
    <location>
        <begin position="224"/>
        <end position="246"/>
    </location>
</feature>
<dbReference type="PANTHER" id="PTHR42718:SF9">
    <property type="entry name" value="MAJOR FACILITATOR SUPERFAMILY MULTIDRUG TRANSPORTER MFSC"/>
    <property type="match status" value="1"/>
</dbReference>
<dbReference type="PANTHER" id="PTHR42718">
    <property type="entry name" value="MAJOR FACILITATOR SUPERFAMILY MULTIDRUG TRANSPORTER MFSC"/>
    <property type="match status" value="1"/>
</dbReference>
<feature type="transmembrane region" description="Helical" evidence="9">
    <location>
        <begin position="297"/>
        <end position="316"/>
    </location>
</feature>
<evidence type="ECO:0000256" key="3">
    <source>
        <dbReference type="ARBA" id="ARBA00022448"/>
    </source>
</evidence>
<dbReference type="CDD" id="cd17503">
    <property type="entry name" value="MFS_LmrB_MDR_like"/>
    <property type="match status" value="1"/>
</dbReference>
<evidence type="ECO:0000256" key="6">
    <source>
        <dbReference type="ARBA" id="ARBA00022989"/>
    </source>
</evidence>
<feature type="transmembrane region" description="Helical" evidence="9">
    <location>
        <begin position="266"/>
        <end position="291"/>
    </location>
</feature>
<comment type="similarity">
    <text evidence="2">Belongs to the major facilitator superfamily. EmrB family.</text>
</comment>
<organism evidence="11 12">
    <name type="scientific">Paenibacillus barengoltzii J12</name>
    <dbReference type="NCBI Taxonomy" id="935846"/>
    <lineage>
        <taxon>Bacteria</taxon>
        <taxon>Bacillati</taxon>
        <taxon>Bacillota</taxon>
        <taxon>Bacilli</taxon>
        <taxon>Bacillales</taxon>
        <taxon>Paenibacillaceae</taxon>
        <taxon>Paenibacillus</taxon>
    </lineage>
</organism>
<evidence type="ECO:0000313" key="12">
    <source>
        <dbReference type="Proteomes" id="UP000192939"/>
    </source>
</evidence>
<evidence type="ECO:0000313" key="11">
    <source>
        <dbReference type="EMBL" id="SMF56017.1"/>
    </source>
</evidence>
<dbReference type="Pfam" id="PF07690">
    <property type="entry name" value="MFS_1"/>
    <property type="match status" value="1"/>
</dbReference>
<comment type="caution">
    <text evidence="11">The sequence shown here is derived from an EMBL/GenBank/DDBJ whole genome shotgun (WGS) entry which is preliminary data.</text>
</comment>
<feature type="transmembrane region" description="Helical" evidence="9">
    <location>
        <begin position="166"/>
        <end position="188"/>
    </location>
</feature>
<reference evidence="11 12" key="1">
    <citation type="submission" date="2017-04" db="EMBL/GenBank/DDBJ databases">
        <authorList>
            <person name="Varghese N."/>
            <person name="Submissions S."/>
        </authorList>
    </citation>
    <scope>NUCLEOTIDE SEQUENCE [LARGE SCALE GENOMIC DNA]</scope>
    <source>
        <strain evidence="11 12">J12</strain>
    </source>
</reference>
<feature type="transmembrane region" description="Helical" evidence="9">
    <location>
        <begin position="136"/>
        <end position="160"/>
    </location>
</feature>
<evidence type="ECO:0000256" key="2">
    <source>
        <dbReference type="ARBA" id="ARBA00008537"/>
    </source>
</evidence>
<keyword evidence="5 9" id="KW-0812">Transmembrane</keyword>
<feature type="domain" description="Major facilitator superfamily (MFS) profile" evidence="10">
    <location>
        <begin position="13"/>
        <end position="474"/>
    </location>
</feature>
<comment type="subcellular location">
    <subcellularLocation>
        <location evidence="1">Cell membrane</location>
        <topology evidence="1">Multi-pass membrane protein</topology>
    </subcellularLocation>
</comment>
<dbReference type="PRINTS" id="PR01036">
    <property type="entry name" value="TCRTETB"/>
</dbReference>
<feature type="transmembrane region" description="Helical" evidence="9">
    <location>
        <begin position="328"/>
        <end position="347"/>
    </location>
</feature>
<dbReference type="Gene3D" id="1.20.1720.10">
    <property type="entry name" value="Multidrug resistance protein D"/>
    <property type="match status" value="1"/>
</dbReference>
<proteinExistence type="inferred from homology"/>
<feature type="transmembrane region" description="Helical" evidence="9">
    <location>
        <begin position="12"/>
        <end position="31"/>
    </location>
</feature>
<keyword evidence="12" id="KW-1185">Reference proteome</keyword>
<feature type="compositionally biased region" description="Polar residues" evidence="8">
    <location>
        <begin position="484"/>
        <end position="495"/>
    </location>
</feature>
<dbReference type="Proteomes" id="UP000192939">
    <property type="component" value="Unassembled WGS sequence"/>
</dbReference>
<feature type="transmembrane region" description="Helical" evidence="9">
    <location>
        <begin position="359"/>
        <end position="378"/>
    </location>
</feature>
<keyword evidence="4" id="KW-1003">Cell membrane</keyword>
<accession>A0ABY1M1R9</accession>
<keyword evidence="7 9" id="KW-0472">Membrane</keyword>
<feature type="transmembrane region" description="Helical" evidence="9">
    <location>
        <begin position="109"/>
        <end position="129"/>
    </location>
</feature>
<gene>
    <name evidence="11" type="ORF">SAMN02744124_03710</name>
</gene>
<dbReference type="SUPFAM" id="SSF103473">
    <property type="entry name" value="MFS general substrate transporter"/>
    <property type="match status" value="1"/>
</dbReference>
<keyword evidence="3" id="KW-0813">Transport</keyword>
<dbReference type="Gene3D" id="1.20.1250.20">
    <property type="entry name" value="MFS general substrate transporter like domains"/>
    <property type="match status" value="1"/>
</dbReference>
<dbReference type="InterPro" id="IPR036259">
    <property type="entry name" value="MFS_trans_sf"/>
</dbReference>
<evidence type="ECO:0000256" key="7">
    <source>
        <dbReference type="ARBA" id="ARBA00023136"/>
    </source>
</evidence>
<feature type="transmembrane region" description="Helical" evidence="9">
    <location>
        <begin position="200"/>
        <end position="218"/>
    </location>
</feature>